<accession>C2FYH6</accession>
<dbReference type="InterPro" id="IPR059226">
    <property type="entry name" value="Choice_anch_Q_dom"/>
</dbReference>
<evidence type="ECO:0000313" key="2">
    <source>
        <dbReference type="EMBL" id="EEI92023.1"/>
    </source>
</evidence>
<dbReference type="Pfam" id="PF03382">
    <property type="entry name" value="DUF285"/>
    <property type="match status" value="2"/>
</dbReference>
<dbReference type="Gene3D" id="3.30.160.710">
    <property type="match status" value="1"/>
</dbReference>
<feature type="domain" description="MBG" evidence="1">
    <location>
        <begin position="343"/>
        <end position="414"/>
    </location>
</feature>
<dbReference type="InterPro" id="IPR005046">
    <property type="entry name" value="DUF285"/>
</dbReference>
<dbReference type="AlphaFoldDB" id="C2FYH6"/>
<feature type="non-terminal residue" evidence="2">
    <location>
        <position position="934"/>
    </location>
</feature>
<organism evidence="2 3">
    <name type="scientific">Sphingobacterium spiritivorum ATCC 33300</name>
    <dbReference type="NCBI Taxonomy" id="525372"/>
    <lineage>
        <taxon>Bacteria</taxon>
        <taxon>Pseudomonadati</taxon>
        <taxon>Bacteroidota</taxon>
        <taxon>Sphingobacteriia</taxon>
        <taxon>Sphingobacteriales</taxon>
        <taxon>Sphingobacteriaceae</taxon>
        <taxon>Sphingobacterium</taxon>
    </lineage>
</organism>
<comment type="caution">
    <text evidence="2">The sequence shown here is derived from an EMBL/GenBank/DDBJ whole genome shotgun (WGS) entry which is preliminary data.</text>
</comment>
<dbReference type="EMBL" id="ACHB01000055">
    <property type="protein sequence ID" value="EEI92023.1"/>
    <property type="molecule type" value="Genomic_DNA"/>
</dbReference>
<dbReference type="NCBIfam" id="NF041518">
    <property type="entry name" value="choice_anch_Q"/>
    <property type="match status" value="1"/>
</dbReference>
<dbReference type="InterPro" id="IPR011889">
    <property type="entry name" value="Liste_lipo_26"/>
</dbReference>
<gene>
    <name evidence="2" type="ORF">HMPREF0765_2382</name>
</gene>
<dbReference type="InterPro" id="IPR011050">
    <property type="entry name" value="Pectin_lyase_fold/virulence"/>
</dbReference>
<dbReference type="Proteomes" id="UP000006241">
    <property type="component" value="Unassembled WGS sequence"/>
</dbReference>
<feature type="non-terminal residue" evidence="2">
    <location>
        <position position="1"/>
    </location>
</feature>
<dbReference type="HOGENOM" id="CLU_313666_0_0_10"/>
<name>C2FYH6_SPHSI</name>
<evidence type="ECO:0000313" key="3">
    <source>
        <dbReference type="Proteomes" id="UP000006241"/>
    </source>
</evidence>
<protein>
    <submittedName>
        <fullName evidence="2">Bacterial surface protein 26-residue PARCEL repeat (3 repeats)</fullName>
    </submittedName>
</protein>
<dbReference type="Pfam" id="PF18676">
    <property type="entry name" value="MBG_2"/>
    <property type="match status" value="1"/>
</dbReference>
<proteinExistence type="predicted"/>
<dbReference type="InterPro" id="IPR041286">
    <property type="entry name" value="MBG_2"/>
</dbReference>
<evidence type="ECO:0000259" key="1">
    <source>
        <dbReference type="Pfam" id="PF18676"/>
    </source>
</evidence>
<dbReference type="NCBIfam" id="TIGR02167">
    <property type="entry name" value="Liste_lipo_26"/>
    <property type="match status" value="10"/>
</dbReference>
<sequence length="934" mass="100450">NITTSTLSSNKANTSGGAIYNSQSSAPIITDCIFAANTALNSGGAIYNNQSHPKIANSIFRANTANRAGALFNSDSGPKIYNTLFVKNNALTAGAGAIYHNNNGPGNGFTLANCILYGNTGGTTSWAGGIHSTSGCNIYNSVIWGNQGGQLTGGFIIKNSLVQGVSSTADGNLDATNINVAQLFNNPNGADGILGTADDNFNLIAGSPLIEKGDNILYTNTGGNLSTDKDLAGNARFQGTKIDIGAFEMTLISQTITATDMVKTYGDIPFVPTATASSGLEVNYVSADNSIAEAFQDTADGNKWKLKIKKAGTVTITAKQAGNATYNPATDVIFKLTIEKAPLTVTAHAKSKESGAADPVLTYTTNGLVNGDTQTVIFGTLKRAIGEAVGTYPITQGNLAAANYTISYTGADFTITNAPGDFITVWDMTKVTTHTIISSVKITTLPSPNNQVKYFWTAPDGSTGSGTVTTSGSLRITIPANKPTITLHIKPENLASVIILNEPRIIDVAQWGTAEWRTMQNAFLQCSNLNVTATDMPNLSRVTSMNGMFADCSSLTGPANIGSWNTSNVTNMITLFSRATRFNQDISNWDTQNVTTMAYMFREARAFNQNIGNWNTSKVTDMEAMFENASVFNQDISNWNTANVTNMSKIFSSALVFNQNIGSWNTSNVTNMSYMFQYTGAFNGDISSWNTANVTNMWGMFYSTVAFNQNIGNWDTSNVTYMGGMFWNARAFNQDISSWNTSKVTRMSFMFADNRAFNKDIGNWDTANVTDMAYMFRANQAFNKDIGNWNTANVTDMSYMFYDAQTFNQNIGSWQLNPAVNMTNMLSYSSLDCTNYSLTLNGWANNPNTPSGRNLRALDRQYGTNAHTARTALTTTKGWTITGDSPSGQRCALSQTITTTDMVKTYGDVAFVPTATASSNLEVSYTSADNSIAE</sequence>
<reference evidence="2 3" key="1">
    <citation type="submission" date="2009-01" db="EMBL/GenBank/DDBJ databases">
        <authorList>
            <person name="Qin X."/>
            <person name="Bachman B."/>
            <person name="Battles P."/>
            <person name="Bell A."/>
            <person name="Bess C."/>
            <person name="Bickham C."/>
            <person name="Chaboub L."/>
            <person name="Chen D."/>
            <person name="Coyle M."/>
            <person name="Deiros D.R."/>
            <person name="Dinh H."/>
            <person name="Forbes L."/>
            <person name="Fowler G."/>
            <person name="Francisco L."/>
            <person name="Fu Q."/>
            <person name="Gubbala S."/>
            <person name="Hale W."/>
            <person name="Han Y."/>
            <person name="Hemphill L."/>
            <person name="Highlander S.K."/>
            <person name="Hirani K."/>
            <person name="Hogues M."/>
            <person name="Jackson L."/>
            <person name="Jakkamsetti A."/>
            <person name="Javaid M."/>
            <person name="Jiang H."/>
            <person name="Korchina V."/>
            <person name="Kovar C."/>
            <person name="Lara F."/>
            <person name="Lee S."/>
            <person name="Mata R."/>
            <person name="Mathew T."/>
            <person name="Moen C."/>
            <person name="Morales K."/>
            <person name="Munidasa M."/>
            <person name="Nazareth L."/>
            <person name="Ngo R."/>
            <person name="Nguyen L."/>
            <person name="Okwuonu G."/>
            <person name="Ongeri F."/>
            <person name="Patil S."/>
            <person name="Petrosino J."/>
            <person name="Pham C."/>
            <person name="Pham P."/>
            <person name="Pu L.-L."/>
            <person name="Puazo M."/>
            <person name="Raj R."/>
            <person name="Reid J."/>
            <person name="Rouhana J."/>
            <person name="Saada N."/>
            <person name="Shang Y."/>
            <person name="Simmons D."/>
            <person name="Thornton R."/>
            <person name="Warren J."/>
            <person name="Weissenberger G."/>
            <person name="Zhang J."/>
            <person name="Zhang L."/>
            <person name="Zhou C."/>
            <person name="Zhu D."/>
            <person name="Muzny D."/>
            <person name="Worley K."/>
            <person name="Gibbs R."/>
        </authorList>
    </citation>
    <scope>NUCLEOTIDE SEQUENCE [LARGE SCALE GENOMIC DNA]</scope>
    <source>
        <strain evidence="2 3">ATCC 33300</strain>
    </source>
</reference>
<dbReference type="RefSeq" id="WP_003010789.1">
    <property type="nucleotide sequence ID" value="NZ_GG668633.1"/>
</dbReference>
<dbReference type="SUPFAM" id="SSF51126">
    <property type="entry name" value="Pectin lyase-like"/>
    <property type="match status" value="1"/>
</dbReference>